<accession>X1GC87</accession>
<protein>
    <submittedName>
        <fullName evidence="1">Uncharacterized protein</fullName>
    </submittedName>
</protein>
<reference evidence="1" key="1">
    <citation type="journal article" date="2014" name="Front. Microbiol.">
        <title>High frequency of phylogenetically diverse reductive dehalogenase-homologous genes in deep subseafloor sedimentary metagenomes.</title>
        <authorList>
            <person name="Kawai M."/>
            <person name="Futagami T."/>
            <person name="Toyoda A."/>
            <person name="Takaki Y."/>
            <person name="Nishi S."/>
            <person name="Hori S."/>
            <person name="Arai W."/>
            <person name="Tsubouchi T."/>
            <person name="Morono Y."/>
            <person name="Uchiyama I."/>
            <person name="Ito T."/>
            <person name="Fujiyama A."/>
            <person name="Inagaki F."/>
            <person name="Takami H."/>
        </authorList>
    </citation>
    <scope>NUCLEOTIDE SEQUENCE</scope>
    <source>
        <strain evidence="1">Expedition CK06-06</strain>
    </source>
</reference>
<gene>
    <name evidence="1" type="ORF">S03H2_26878</name>
</gene>
<dbReference type="EMBL" id="BARU01015799">
    <property type="protein sequence ID" value="GAH55471.1"/>
    <property type="molecule type" value="Genomic_DNA"/>
</dbReference>
<evidence type="ECO:0000313" key="1">
    <source>
        <dbReference type="EMBL" id="GAH55471.1"/>
    </source>
</evidence>
<dbReference type="AlphaFoldDB" id="X1GC87"/>
<organism evidence="1">
    <name type="scientific">marine sediment metagenome</name>
    <dbReference type="NCBI Taxonomy" id="412755"/>
    <lineage>
        <taxon>unclassified sequences</taxon>
        <taxon>metagenomes</taxon>
        <taxon>ecological metagenomes</taxon>
    </lineage>
</organism>
<proteinExistence type="predicted"/>
<comment type="caution">
    <text evidence="1">The sequence shown here is derived from an EMBL/GenBank/DDBJ whole genome shotgun (WGS) entry which is preliminary data.</text>
</comment>
<feature type="non-terminal residue" evidence="1">
    <location>
        <position position="33"/>
    </location>
</feature>
<name>X1GC87_9ZZZZ</name>
<sequence>MAEEKKIIRKKASKLTTIRDIAPSTDGPVRVLG</sequence>